<dbReference type="InterPro" id="IPR000700">
    <property type="entry name" value="PAS-assoc_C"/>
</dbReference>
<evidence type="ECO:0000256" key="5">
    <source>
        <dbReference type="ARBA" id="ARBA00022777"/>
    </source>
</evidence>
<protein>
    <recommendedName>
        <fullName evidence="2">histidine kinase</fullName>
        <ecNumber evidence="2">2.7.13.3</ecNumber>
    </recommendedName>
</protein>
<dbReference type="SMART" id="SM00387">
    <property type="entry name" value="HATPase_c"/>
    <property type="match status" value="1"/>
</dbReference>
<evidence type="ECO:0000256" key="1">
    <source>
        <dbReference type="ARBA" id="ARBA00000085"/>
    </source>
</evidence>
<dbReference type="InterPro" id="IPR001610">
    <property type="entry name" value="PAC"/>
</dbReference>
<feature type="domain" description="PAS" evidence="7">
    <location>
        <begin position="164"/>
        <end position="237"/>
    </location>
</feature>
<dbReference type="PRINTS" id="PR00344">
    <property type="entry name" value="BCTRLSENSOR"/>
</dbReference>
<sequence>MYQNIGKTSIILAKEGEYLKEEFYELIKKKNFIFNLIQDNELDGIWFWDLENPKNVWCNSKFWNTVGYHQESHSNCLPIWSNILTKKDYKFFRKQLHNPTKDSDFIYDHIVSYIHLNKSLIYRCVKLVFIMDEKTNLPIRLLGINTYGNHKTLDNRSKSEPAHPTKLYTEVIKYTKIGFWEWNMDTSKVQIDENWAQILGYSLTELEPYSINTLQEYIHPEDLQKSNRLLEEHFENKSLIYECEMRVKHKNGNWIRILDRGKKIDRNHRDISNSIIGSRQQILNNQSELDQHKLFIEQSPSAIAMFDNQMRYISYSRKWITDYEIKIDNITGMSHYDVFPEIEERWVKDHKKCLRGNVLKCEEDRFERVDGSVQWLSWELHPWYTDDLEIGGIIMLTADITKTKEAEIRLKLSERKFRENFKNAAIGMAILDLDGKWLEVNKSLCKMLGYSVKELEKLTFQDITHPDDLEVDLGFVDELLKGKRSFCHIEKRYFHKSGKVVHIILSVSLMRDESKKPLYFMAQITNISPRILAENKLHKTLSKLEGILDASTQVSIIGTNKNGLITTFNKGAENLLGYSRQEIIGKKTPLFVHIQSEVDDRSKELSTLFNKRIEGFEVFTTLPKNQKYDTKEWTYVKKDGTRFPVQLTITAIKNNNKIVGYLGVAADISQIKNVEKEIKSLLKVANGQNKRLKNFAHIVSHNLKSHSSNFSMLLDLYLEEKPDEAQNEIMQLFQSASDNLNDTIQHLNEVVLINTSVDENLKDLNLNNIIERVINGVGIMANSAKVKIINKVDVSISVKGILAYLESIVLNFITNSIKYRSLDRSSFVLLNTHEEDNYIVLTIEDNGLGIDLKKHHAKLFGMYKTFHHNKDARGIGLFITKNQVEAIGGKIEVESEVNQGTIFKIFMKK</sequence>
<feature type="domain" description="PAS" evidence="7">
    <location>
        <begin position="413"/>
        <end position="483"/>
    </location>
</feature>
<evidence type="ECO:0000256" key="3">
    <source>
        <dbReference type="ARBA" id="ARBA00022553"/>
    </source>
</evidence>
<keyword evidence="10" id="KW-1185">Reference proteome</keyword>
<dbReference type="CDD" id="cd00130">
    <property type="entry name" value="PAS"/>
    <property type="match status" value="4"/>
</dbReference>
<dbReference type="InterPro" id="IPR013655">
    <property type="entry name" value="PAS_fold_3"/>
</dbReference>
<comment type="caution">
    <text evidence="9">The sequence shown here is derived from an EMBL/GenBank/DDBJ whole genome shotgun (WGS) entry which is preliminary data.</text>
</comment>
<dbReference type="InterPro" id="IPR052162">
    <property type="entry name" value="Sensor_kinase/Photoreceptor"/>
</dbReference>
<feature type="domain" description="Histidine kinase" evidence="6">
    <location>
        <begin position="698"/>
        <end position="909"/>
    </location>
</feature>
<evidence type="ECO:0000259" key="7">
    <source>
        <dbReference type="PROSITE" id="PS50112"/>
    </source>
</evidence>
<evidence type="ECO:0000256" key="2">
    <source>
        <dbReference type="ARBA" id="ARBA00012438"/>
    </source>
</evidence>
<dbReference type="SUPFAM" id="SSF55874">
    <property type="entry name" value="ATPase domain of HSP90 chaperone/DNA topoisomerase II/histidine kinase"/>
    <property type="match status" value="1"/>
</dbReference>
<dbReference type="PROSITE" id="PS50112">
    <property type="entry name" value="PAS"/>
    <property type="match status" value="3"/>
</dbReference>
<dbReference type="SMART" id="SM00086">
    <property type="entry name" value="PAC"/>
    <property type="match status" value="4"/>
</dbReference>
<dbReference type="SUPFAM" id="SSF55785">
    <property type="entry name" value="PYP-like sensor domain (PAS domain)"/>
    <property type="match status" value="5"/>
</dbReference>
<dbReference type="InterPro" id="IPR036890">
    <property type="entry name" value="HATPase_C_sf"/>
</dbReference>
<dbReference type="PANTHER" id="PTHR43304">
    <property type="entry name" value="PHYTOCHROME-LIKE PROTEIN CPH1"/>
    <property type="match status" value="1"/>
</dbReference>
<evidence type="ECO:0000313" key="10">
    <source>
        <dbReference type="Proteomes" id="UP000315540"/>
    </source>
</evidence>
<feature type="domain" description="PAC" evidence="8">
    <location>
        <begin position="629"/>
        <end position="680"/>
    </location>
</feature>
<dbReference type="OrthoDB" id="5522855at2"/>
<evidence type="ECO:0000259" key="8">
    <source>
        <dbReference type="PROSITE" id="PS50113"/>
    </source>
</evidence>
<comment type="catalytic activity">
    <reaction evidence="1">
        <text>ATP + protein L-histidine = ADP + protein N-phospho-L-histidine.</text>
        <dbReference type="EC" id="2.7.13.3"/>
    </reaction>
</comment>
<keyword evidence="3" id="KW-0597">Phosphoprotein</keyword>
<gene>
    <name evidence="9" type="ORF">FHK87_16205</name>
</gene>
<reference evidence="9 10" key="1">
    <citation type="submission" date="2019-06" db="EMBL/GenBank/DDBJ databases">
        <authorList>
            <person name="Meng X."/>
        </authorList>
    </citation>
    <scope>NUCLEOTIDE SEQUENCE [LARGE SCALE GENOMIC DNA]</scope>
    <source>
        <strain evidence="9 10">M625</strain>
    </source>
</reference>
<accession>A0A504J225</accession>
<dbReference type="PROSITE" id="PS50113">
    <property type="entry name" value="PAC"/>
    <property type="match status" value="3"/>
</dbReference>
<dbReference type="Proteomes" id="UP000315540">
    <property type="component" value="Unassembled WGS sequence"/>
</dbReference>
<feature type="domain" description="PAC" evidence="8">
    <location>
        <begin position="487"/>
        <end position="539"/>
    </location>
</feature>
<evidence type="ECO:0000313" key="9">
    <source>
        <dbReference type="EMBL" id="TPN84474.1"/>
    </source>
</evidence>
<feature type="domain" description="PAS" evidence="7">
    <location>
        <begin position="540"/>
        <end position="616"/>
    </location>
</feature>
<dbReference type="InterPro" id="IPR003594">
    <property type="entry name" value="HATPase_dom"/>
</dbReference>
<dbReference type="Gene3D" id="3.30.565.10">
    <property type="entry name" value="Histidine kinase-like ATPase, C-terminal domain"/>
    <property type="match status" value="1"/>
</dbReference>
<dbReference type="InterPro" id="IPR000014">
    <property type="entry name" value="PAS"/>
</dbReference>
<evidence type="ECO:0000256" key="4">
    <source>
        <dbReference type="ARBA" id="ARBA00022679"/>
    </source>
</evidence>
<dbReference type="PANTHER" id="PTHR43304:SF1">
    <property type="entry name" value="PAC DOMAIN-CONTAINING PROTEIN"/>
    <property type="match status" value="1"/>
</dbReference>
<dbReference type="NCBIfam" id="TIGR00229">
    <property type="entry name" value="sensory_box"/>
    <property type="match status" value="4"/>
</dbReference>
<evidence type="ECO:0000259" key="6">
    <source>
        <dbReference type="PROSITE" id="PS50109"/>
    </source>
</evidence>
<dbReference type="Pfam" id="PF08448">
    <property type="entry name" value="PAS_4"/>
    <property type="match status" value="1"/>
</dbReference>
<dbReference type="InterPro" id="IPR004358">
    <property type="entry name" value="Sig_transdc_His_kin-like_C"/>
</dbReference>
<dbReference type="InterPro" id="IPR013656">
    <property type="entry name" value="PAS_4"/>
</dbReference>
<dbReference type="Gene3D" id="3.30.450.20">
    <property type="entry name" value="PAS domain"/>
    <property type="match status" value="4"/>
</dbReference>
<proteinExistence type="predicted"/>
<dbReference type="AlphaFoldDB" id="A0A504J225"/>
<dbReference type="EC" id="2.7.13.3" evidence="2"/>
<keyword evidence="4" id="KW-0808">Transferase</keyword>
<keyword evidence="5" id="KW-0418">Kinase</keyword>
<dbReference type="RefSeq" id="WP_140594809.1">
    <property type="nucleotide sequence ID" value="NZ_VFWZ01000005.1"/>
</dbReference>
<dbReference type="Pfam" id="PF13426">
    <property type="entry name" value="PAS_9"/>
    <property type="match status" value="1"/>
</dbReference>
<organism evidence="9 10">
    <name type="scientific">Aquimarina algicola</name>
    <dbReference type="NCBI Taxonomy" id="2589995"/>
    <lineage>
        <taxon>Bacteria</taxon>
        <taxon>Pseudomonadati</taxon>
        <taxon>Bacteroidota</taxon>
        <taxon>Flavobacteriia</taxon>
        <taxon>Flavobacteriales</taxon>
        <taxon>Flavobacteriaceae</taxon>
        <taxon>Aquimarina</taxon>
    </lineage>
</organism>
<dbReference type="PROSITE" id="PS50109">
    <property type="entry name" value="HIS_KIN"/>
    <property type="match status" value="1"/>
</dbReference>
<dbReference type="InterPro" id="IPR035965">
    <property type="entry name" value="PAS-like_dom_sf"/>
</dbReference>
<dbReference type="SMART" id="SM00091">
    <property type="entry name" value="PAS"/>
    <property type="match status" value="4"/>
</dbReference>
<dbReference type="GO" id="GO:0004673">
    <property type="term" value="F:protein histidine kinase activity"/>
    <property type="evidence" value="ECO:0007669"/>
    <property type="project" value="UniProtKB-EC"/>
</dbReference>
<dbReference type="InterPro" id="IPR005467">
    <property type="entry name" value="His_kinase_dom"/>
</dbReference>
<name>A0A504J225_9FLAO</name>
<dbReference type="Pfam" id="PF08447">
    <property type="entry name" value="PAS_3"/>
    <property type="match status" value="2"/>
</dbReference>
<dbReference type="Pfam" id="PF02518">
    <property type="entry name" value="HATPase_c"/>
    <property type="match status" value="1"/>
</dbReference>
<feature type="domain" description="PAC" evidence="8">
    <location>
        <begin position="360"/>
        <end position="412"/>
    </location>
</feature>
<dbReference type="EMBL" id="VFWZ01000005">
    <property type="protein sequence ID" value="TPN84474.1"/>
    <property type="molecule type" value="Genomic_DNA"/>
</dbReference>